<reference evidence="7" key="1">
    <citation type="journal article" date="2006" name="PLoS Biol.">
        <title>Macronuclear genome sequence of the ciliate Tetrahymena thermophila, a model eukaryote.</title>
        <authorList>
            <person name="Eisen J.A."/>
            <person name="Coyne R.S."/>
            <person name="Wu M."/>
            <person name="Wu D."/>
            <person name="Thiagarajan M."/>
            <person name="Wortman J.R."/>
            <person name="Badger J.H."/>
            <person name="Ren Q."/>
            <person name="Amedeo P."/>
            <person name="Jones K.M."/>
            <person name="Tallon L.J."/>
            <person name="Delcher A.L."/>
            <person name="Salzberg S.L."/>
            <person name="Silva J.C."/>
            <person name="Haas B.J."/>
            <person name="Majoros W.H."/>
            <person name="Farzad M."/>
            <person name="Carlton J.M."/>
            <person name="Smith R.K. Jr."/>
            <person name="Garg J."/>
            <person name="Pearlman R.E."/>
            <person name="Karrer K.M."/>
            <person name="Sun L."/>
            <person name="Manning G."/>
            <person name="Elde N.C."/>
            <person name="Turkewitz A.P."/>
            <person name="Asai D.J."/>
            <person name="Wilkes D.E."/>
            <person name="Wang Y."/>
            <person name="Cai H."/>
            <person name="Collins K."/>
            <person name="Stewart B.A."/>
            <person name="Lee S.R."/>
            <person name="Wilamowska K."/>
            <person name="Weinberg Z."/>
            <person name="Ruzzo W.L."/>
            <person name="Wloga D."/>
            <person name="Gaertig J."/>
            <person name="Frankel J."/>
            <person name="Tsao C.-C."/>
            <person name="Gorovsky M.A."/>
            <person name="Keeling P.J."/>
            <person name="Waller R.F."/>
            <person name="Patron N.J."/>
            <person name="Cherry J.M."/>
            <person name="Stover N.A."/>
            <person name="Krieger C.J."/>
            <person name="del Toro C."/>
            <person name="Ryder H.F."/>
            <person name="Williamson S.C."/>
            <person name="Barbeau R.A."/>
            <person name="Hamilton E.P."/>
            <person name="Orias E."/>
        </authorList>
    </citation>
    <scope>NUCLEOTIDE SEQUENCE [LARGE SCALE GENOMIC DNA]</scope>
    <source>
        <strain evidence="7">SB210</strain>
    </source>
</reference>
<evidence type="ECO:0000256" key="2">
    <source>
        <dbReference type="SAM" id="MobiDB-lite"/>
    </source>
</evidence>
<feature type="compositionally biased region" description="Basic residues" evidence="2">
    <location>
        <begin position="603"/>
        <end position="615"/>
    </location>
</feature>
<feature type="compositionally biased region" description="Polar residues" evidence="2">
    <location>
        <begin position="575"/>
        <end position="585"/>
    </location>
</feature>
<dbReference type="GO" id="GO:0005886">
    <property type="term" value="C:plasma membrane"/>
    <property type="evidence" value="ECO:0007669"/>
    <property type="project" value="TreeGrafter"/>
</dbReference>
<dbReference type="AlphaFoldDB" id="W7X3C2"/>
<dbReference type="PANTHER" id="PTHR13018">
    <property type="entry name" value="PROBABLE MEMBRANE PROTEIN DUF221-RELATED"/>
    <property type="match status" value="1"/>
</dbReference>
<evidence type="ECO:0000256" key="1">
    <source>
        <dbReference type="SAM" id="Coils"/>
    </source>
</evidence>
<proteinExistence type="predicted"/>
<feature type="transmembrane region" description="Helical" evidence="3">
    <location>
        <begin position="311"/>
        <end position="329"/>
    </location>
</feature>
<evidence type="ECO:0000259" key="5">
    <source>
        <dbReference type="Pfam" id="PF14703"/>
    </source>
</evidence>
<dbReference type="Pfam" id="PF04547">
    <property type="entry name" value="Anoctamin"/>
    <property type="match status" value="1"/>
</dbReference>
<dbReference type="Pfam" id="PF14703">
    <property type="entry name" value="PHM7_cyt"/>
    <property type="match status" value="1"/>
</dbReference>
<keyword evidence="3" id="KW-0812">Transmembrane</keyword>
<accession>W7X3C2</accession>
<dbReference type="GeneID" id="24439395"/>
<feature type="region of interest" description="Disordered" evidence="2">
    <location>
        <begin position="570"/>
        <end position="615"/>
    </location>
</feature>
<evidence type="ECO:0000313" key="6">
    <source>
        <dbReference type="EMBL" id="EWS70918.1"/>
    </source>
</evidence>
<dbReference type="PANTHER" id="PTHR13018:SF83">
    <property type="entry name" value="RRM DOMAIN-CONTAINING PROTEIN"/>
    <property type="match status" value="1"/>
</dbReference>
<dbReference type="InterPro" id="IPR045122">
    <property type="entry name" value="Csc1-like"/>
</dbReference>
<feature type="transmembrane region" description="Helical" evidence="3">
    <location>
        <begin position="225"/>
        <end position="243"/>
    </location>
</feature>
<feature type="transmembrane region" description="Helical" evidence="3">
    <location>
        <begin position="471"/>
        <end position="489"/>
    </location>
</feature>
<feature type="domain" description="Anoctamin transmembrane" evidence="4">
    <location>
        <begin position="230"/>
        <end position="450"/>
    </location>
</feature>
<dbReference type="GO" id="GO:0005227">
    <property type="term" value="F:calcium-activated cation channel activity"/>
    <property type="evidence" value="ECO:0007669"/>
    <property type="project" value="InterPro"/>
</dbReference>
<dbReference type="InterPro" id="IPR049452">
    <property type="entry name" value="Anoctamin_TM"/>
</dbReference>
<keyword evidence="3" id="KW-1133">Transmembrane helix</keyword>
<dbReference type="InParanoid" id="W7X3C2"/>
<feature type="transmembrane region" description="Helical" evidence="3">
    <location>
        <begin position="349"/>
        <end position="368"/>
    </location>
</feature>
<evidence type="ECO:0000313" key="7">
    <source>
        <dbReference type="Proteomes" id="UP000009168"/>
    </source>
</evidence>
<protein>
    <submittedName>
        <fullName evidence="6">Phage head-tail family protein, putative</fullName>
    </submittedName>
</protein>
<gene>
    <name evidence="6" type="ORF">TTHERM_000526429</name>
</gene>
<feature type="transmembrane region" description="Helical" evidence="3">
    <location>
        <begin position="263"/>
        <end position="290"/>
    </location>
</feature>
<dbReference type="RefSeq" id="XP_012656533.1">
    <property type="nucleotide sequence ID" value="XM_012801079.1"/>
</dbReference>
<feature type="coiled-coil region" evidence="1">
    <location>
        <begin position="105"/>
        <end position="158"/>
    </location>
</feature>
<name>W7X3C2_TETTS</name>
<evidence type="ECO:0000259" key="4">
    <source>
        <dbReference type="Pfam" id="PF04547"/>
    </source>
</evidence>
<feature type="domain" description="CSC1/OSCA1-like cytosolic" evidence="5">
    <location>
        <begin position="54"/>
        <end position="222"/>
    </location>
</feature>
<feature type="transmembrane region" description="Helical" evidence="3">
    <location>
        <begin position="18"/>
        <end position="38"/>
    </location>
</feature>
<dbReference type="OrthoDB" id="322784at2759"/>
<keyword evidence="7" id="KW-1185">Reference proteome</keyword>
<feature type="transmembrane region" description="Helical" evidence="3">
    <location>
        <begin position="418"/>
        <end position="445"/>
    </location>
</feature>
<dbReference type="Proteomes" id="UP000009168">
    <property type="component" value="Unassembled WGS sequence"/>
</dbReference>
<sequence>MTAGNKKNEASLLQNQELFNIFTVCVAVLCFQYFRYYIRKADAITYKVDNSAEDYTLLVKEIPVIKNPNYESYLQDLKIYLQQCLIEDLYTSISKINFCYNLVELQAIQKKKEDILKQKRAATKQRYIHGKYQPGFSISLLDQELEIVESQLTSLSKKFYDSNDEQTFSSKFTGWAFVSIEFAKYLYKPSDLILGTSKKLNYSGKKLQIQKPPAPTDVFWENLHIHNQICLLFGCFLLVNYILKQQQTVKNSKKVFFYNNEVTLQIFGVLISVIINVMNMILEELCIFFTHFEKQKTRTEYYTSAIYKISLAQFIVSALIIFVSQMFYLGQGGSYFQKIFDKGGLVYNIQYLFITSTIMGSFLQFLNIPGVFKAIKRYFAVISCKNETNFSTQEQLHQLFENPEFDIIGKYSRQLKTIFLMAFYAPIIPACLPWVAFTLLLNYFLDKYELIYRRIVKYNISNEITIEMTELLELTIIIFCVGNVFFSVFVCDNNMLSLQGIYQFISCGIGLVNAILPMQLINKKLFDVAKATPNEQSYYQIEDKFITDYERENPATKLIAKQIIKDRIKEKKNKQSGNEDPNTPLSRFLNIKDDQTFEQTPSTRKRKRQNKMGSP</sequence>
<dbReference type="EMBL" id="GG662209">
    <property type="protein sequence ID" value="EWS70918.1"/>
    <property type="molecule type" value="Genomic_DNA"/>
</dbReference>
<dbReference type="InterPro" id="IPR027815">
    <property type="entry name" value="CSC1/OSCA1-like_cyt"/>
</dbReference>
<evidence type="ECO:0000256" key="3">
    <source>
        <dbReference type="SAM" id="Phobius"/>
    </source>
</evidence>
<keyword evidence="1" id="KW-0175">Coiled coil</keyword>
<dbReference type="KEGG" id="tet:TTHERM_000526429"/>
<keyword evidence="3" id="KW-0472">Membrane</keyword>
<organism evidence="6 7">
    <name type="scientific">Tetrahymena thermophila (strain SB210)</name>
    <dbReference type="NCBI Taxonomy" id="312017"/>
    <lineage>
        <taxon>Eukaryota</taxon>
        <taxon>Sar</taxon>
        <taxon>Alveolata</taxon>
        <taxon>Ciliophora</taxon>
        <taxon>Intramacronucleata</taxon>
        <taxon>Oligohymenophorea</taxon>
        <taxon>Hymenostomatida</taxon>
        <taxon>Tetrahymenina</taxon>
        <taxon>Tetrahymenidae</taxon>
        <taxon>Tetrahymena</taxon>
    </lineage>
</organism>
<feature type="transmembrane region" description="Helical" evidence="3">
    <location>
        <begin position="501"/>
        <end position="521"/>
    </location>
</feature>